<feature type="compositionally biased region" description="Polar residues" evidence="1">
    <location>
        <begin position="111"/>
        <end position="124"/>
    </location>
</feature>
<protein>
    <submittedName>
        <fullName evidence="3">Uncharacterized protein</fullName>
    </submittedName>
</protein>
<dbReference type="AlphaFoldDB" id="A0A915KH82"/>
<evidence type="ECO:0000313" key="3">
    <source>
        <dbReference type="WBParaSite" id="nRc.2.0.1.t38193-RA"/>
    </source>
</evidence>
<feature type="compositionally biased region" description="Basic and acidic residues" evidence="1">
    <location>
        <begin position="189"/>
        <end position="203"/>
    </location>
</feature>
<feature type="compositionally biased region" description="Low complexity" evidence="1">
    <location>
        <begin position="125"/>
        <end position="188"/>
    </location>
</feature>
<feature type="compositionally biased region" description="Basic and acidic residues" evidence="1">
    <location>
        <begin position="69"/>
        <end position="107"/>
    </location>
</feature>
<name>A0A915KH82_ROMCU</name>
<reference evidence="3" key="1">
    <citation type="submission" date="2022-11" db="UniProtKB">
        <authorList>
            <consortium name="WormBaseParasite"/>
        </authorList>
    </citation>
    <scope>IDENTIFICATION</scope>
</reference>
<dbReference type="Proteomes" id="UP000887565">
    <property type="component" value="Unplaced"/>
</dbReference>
<dbReference type="WBParaSite" id="nRc.2.0.1.t38193-RA">
    <property type="protein sequence ID" value="nRc.2.0.1.t38193-RA"/>
    <property type="gene ID" value="nRc.2.0.1.g38193"/>
</dbReference>
<feature type="region of interest" description="Disordered" evidence="1">
    <location>
        <begin position="68"/>
        <end position="234"/>
    </location>
</feature>
<accession>A0A915KH82</accession>
<proteinExistence type="predicted"/>
<sequence length="280" mass="30280">MAKQWSDYGMNAFKQCLENYGGQRINSPAMTMTATPDGIEALPQLASRRGAGAFPFFASQWNNFSMGADEPKKSDGCIEGEDGRENETNMESSDQKNDDKESPKSMDSDSSDAAVNLTVNNHHGSSSSSSSGCQFSSSLEHKSTSSPLSSSSFSSSFGDNNSESQSIQKSSSDNKLSNENGSKKSSSTKSEESQKRKSSKDRMTNNNSQSSKKNIFPTPTSQIDLSNKNRSAPYDRPYVNFFLDNKSSGNDGNSTADGWAAQYRRRLGRGDGVAACGCQR</sequence>
<evidence type="ECO:0000313" key="2">
    <source>
        <dbReference type="Proteomes" id="UP000887565"/>
    </source>
</evidence>
<feature type="compositionally biased region" description="Polar residues" evidence="1">
    <location>
        <begin position="204"/>
        <end position="230"/>
    </location>
</feature>
<organism evidence="2 3">
    <name type="scientific">Romanomermis culicivorax</name>
    <name type="common">Nematode worm</name>
    <dbReference type="NCBI Taxonomy" id="13658"/>
    <lineage>
        <taxon>Eukaryota</taxon>
        <taxon>Metazoa</taxon>
        <taxon>Ecdysozoa</taxon>
        <taxon>Nematoda</taxon>
        <taxon>Enoplea</taxon>
        <taxon>Dorylaimia</taxon>
        <taxon>Mermithida</taxon>
        <taxon>Mermithoidea</taxon>
        <taxon>Mermithidae</taxon>
        <taxon>Romanomermis</taxon>
    </lineage>
</organism>
<keyword evidence="2" id="KW-1185">Reference proteome</keyword>
<evidence type="ECO:0000256" key="1">
    <source>
        <dbReference type="SAM" id="MobiDB-lite"/>
    </source>
</evidence>